<keyword evidence="3" id="KW-1185">Reference proteome</keyword>
<sequence>MSNPRSWLLGEAPPQKITNAPGGYATGGSTSRLRGWPKPMHSNNMQKASENERVHANVGKIRGPSRILEHLAHNNIPNLILHPPRNTPCVQEVHGTRKCAVCESVKRCPRTSPSNGHTCMA</sequence>
<feature type="region of interest" description="Disordered" evidence="1">
    <location>
        <begin position="1"/>
        <end position="53"/>
    </location>
</feature>
<dbReference type="Proteomes" id="UP001367508">
    <property type="component" value="Unassembled WGS sequence"/>
</dbReference>
<dbReference type="EMBL" id="JAYMYQ010000008">
    <property type="protein sequence ID" value="KAK7315702.1"/>
    <property type="molecule type" value="Genomic_DNA"/>
</dbReference>
<reference evidence="2 3" key="1">
    <citation type="submission" date="2024-01" db="EMBL/GenBank/DDBJ databases">
        <title>The genomes of 5 underutilized Papilionoideae crops provide insights into root nodulation and disease resistanc.</title>
        <authorList>
            <person name="Jiang F."/>
        </authorList>
    </citation>
    <scope>NUCLEOTIDE SEQUENCE [LARGE SCALE GENOMIC DNA]</scope>
    <source>
        <strain evidence="2">LVBAO_FW01</strain>
        <tissue evidence="2">Leaves</tissue>
    </source>
</reference>
<dbReference type="AlphaFoldDB" id="A0AAN9KE13"/>
<protein>
    <submittedName>
        <fullName evidence="2">Uncharacterized protein</fullName>
    </submittedName>
</protein>
<evidence type="ECO:0000313" key="3">
    <source>
        <dbReference type="Proteomes" id="UP001367508"/>
    </source>
</evidence>
<evidence type="ECO:0000313" key="2">
    <source>
        <dbReference type="EMBL" id="KAK7315702.1"/>
    </source>
</evidence>
<gene>
    <name evidence="2" type="ORF">VNO77_34270</name>
</gene>
<accession>A0AAN9KE13</accession>
<evidence type="ECO:0000256" key="1">
    <source>
        <dbReference type="SAM" id="MobiDB-lite"/>
    </source>
</evidence>
<name>A0AAN9KE13_CANGL</name>
<proteinExistence type="predicted"/>
<organism evidence="2 3">
    <name type="scientific">Canavalia gladiata</name>
    <name type="common">Sword bean</name>
    <name type="synonym">Dolichos gladiatus</name>
    <dbReference type="NCBI Taxonomy" id="3824"/>
    <lineage>
        <taxon>Eukaryota</taxon>
        <taxon>Viridiplantae</taxon>
        <taxon>Streptophyta</taxon>
        <taxon>Embryophyta</taxon>
        <taxon>Tracheophyta</taxon>
        <taxon>Spermatophyta</taxon>
        <taxon>Magnoliopsida</taxon>
        <taxon>eudicotyledons</taxon>
        <taxon>Gunneridae</taxon>
        <taxon>Pentapetalae</taxon>
        <taxon>rosids</taxon>
        <taxon>fabids</taxon>
        <taxon>Fabales</taxon>
        <taxon>Fabaceae</taxon>
        <taxon>Papilionoideae</taxon>
        <taxon>50 kb inversion clade</taxon>
        <taxon>NPAAA clade</taxon>
        <taxon>indigoferoid/millettioid clade</taxon>
        <taxon>Phaseoleae</taxon>
        <taxon>Canavalia</taxon>
    </lineage>
</organism>
<comment type="caution">
    <text evidence="2">The sequence shown here is derived from an EMBL/GenBank/DDBJ whole genome shotgun (WGS) entry which is preliminary data.</text>
</comment>